<evidence type="ECO:0000313" key="1">
    <source>
        <dbReference type="EnsemblMetazoa" id="OVOC4791.1"/>
    </source>
</evidence>
<proteinExistence type="predicted"/>
<sequence length="90" mass="10345">MTVEYSDREHNRKYPLDDWAECKFEYIRMHIPLPQIPLITSPSNTPPASSTTYLQPPWLTTTTTSPFIFGLHCQCLSVFTPLARDATIDE</sequence>
<protein>
    <submittedName>
        <fullName evidence="1">Uncharacterized protein</fullName>
    </submittedName>
</protein>
<dbReference type="EnsemblMetazoa" id="OVOC4791.1">
    <property type="protein sequence ID" value="OVOC4791.1"/>
    <property type="gene ID" value="WBGene00241600"/>
</dbReference>
<organism evidence="1 2">
    <name type="scientific">Onchocerca volvulus</name>
    <dbReference type="NCBI Taxonomy" id="6282"/>
    <lineage>
        <taxon>Eukaryota</taxon>
        <taxon>Metazoa</taxon>
        <taxon>Ecdysozoa</taxon>
        <taxon>Nematoda</taxon>
        <taxon>Chromadorea</taxon>
        <taxon>Rhabditida</taxon>
        <taxon>Spirurina</taxon>
        <taxon>Spiruromorpha</taxon>
        <taxon>Filarioidea</taxon>
        <taxon>Onchocercidae</taxon>
        <taxon>Onchocerca</taxon>
    </lineage>
</organism>
<dbReference type="AlphaFoldDB" id="A0A8R1TUQ0"/>
<reference evidence="2" key="1">
    <citation type="submission" date="2013-10" db="EMBL/GenBank/DDBJ databases">
        <title>Genome sequencing of Onchocerca volvulus.</title>
        <authorList>
            <person name="Cotton J."/>
            <person name="Tsai J."/>
            <person name="Stanley E."/>
            <person name="Tracey A."/>
            <person name="Holroyd N."/>
            <person name="Lustigman S."/>
            <person name="Berriman M."/>
        </authorList>
    </citation>
    <scope>NUCLEOTIDE SEQUENCE</scope>
</reference>
<reference evidence="1" key="2">
    <citation type="submission" date="2022-06" db="UniProtKB">
        <authorList>
            <consortium name="EnsemblMetazoa"/>
        </authorList>
    </citation>
    <scope>IDENTIFICATION</scope>
</reference>
<keyword evidence="2" id="KW-1185">Reference proteome</keyword>
<dbReference type="EMBL" id="CMVM020000144">
    <property type="status" value="NOT_ANNOTATED_CDS"/>
    <property type="molecule type" value="Genomic_DNA"/>
</dbReference>
<accession>A0A8R1TUQ0</accession>
<dbReference type="Proteomes" id="UP000024404">
    <property type="component" value="Unassembled WGS sequence"/>
</dbReference>
<name>A0A8R1TUQ0_ONCVO</name>
<evidence type="ECO:0000313" key="2">
    <source>
        <dbReference type="Proteomes" id="UP000024404"/>
    </source>
</evidence>